<dbReference type="RefSeq" id="WP_313766896.1">
    <property type="nucleotide sequence ID" value="NZ_BAAAVH010000007.1"/>
</dbReference>
<dbReference type="PROSITE" id="PS50109">
    <property type="entry name" value="HIS_KIN"/>
    <property type="match status" value="1"/>
</dbReference>
<keyword evidence="2 6" id="KW-0418">Kinase</keyword>
<keyword evidence="7" id="KW-1185">Reference proteome</keyword>
<dbReference type="GO" id="GO:0016301">
    <property type="term" value="F:kinase activity"/>
    <property type="evidence" value="ECO:0007669"/>
    <property type="project" value="UniProtKB-KW"/>
</dbReference>
<sequence length="674" mass="71413">MRGFGTVGAGVVGALAAAGAALVCAVVWSVLALTHPGVAGVSESYFIDGLWLALGLTFTLAGLFLVVNRNGRGLGVLMLATGLFQALRMVVILAAALSGAGPVAAGAITAVVLATSFTNAFLVLAFPLWLPDARLPGGIWRAVTVLVAALSVLLAFSDTAGDSQWYTVPNPLHDTALYAWLDGWLGRYAFDVFTASLALTLMVAAVRWWRSPGPHPHLPEVVAAYVAWAALITVPHYVGDYPGWLPYAVLVAGEAAWMLVPIAAFRRDRQLSLGRVTRRYLTAYAYCTLVFIAVLFAVYLMHRLEPGSGGGPRWWQVVTAVVLGALLRPAARGVGRAVDRYYYGERAHPYQLVRQLAERMSHAVNPADAPPLLCRTVVEALGLPAAAVRVRTRGGPRELARLGSADRSGESFPLTYEGAEIGELWVPPRYGQTELDRQDRAVLHLLADQASPAIASLGLYEDLQASREQLVLAREEERRRLRHDLHDGLGPALSGLRLRIDAARTDLPDGSTTSASLTTASAGIGQAITELRRITDGLAPAPFDGRGLTGALRQLAASLGSRSLRVTLDLRPDPLPTLPAAVEVAVYRISGEALNNVVRHSGATAARLTLRAPPDRVTVEVADNGAGFPARATTPGVGLSSMAERAEELGGTFTATNAPVGAVVRAVLPRGRAG</sequence>
<keyword evidence="4" id="KW-0812">Transmembrane</keyword>
<dbReference type="InterPro" id="IPR003594">
    <property type="entry name" value="HATPase_dom"/>
</dbReference>
<feature type="transmembrane region" description="Helical" evidence="4">
    <location>
        <begin position="138"/>
        <end position="156"/>
    </location>
</feature>
<feature type="domain" description="Histidine kinase" evidence="5">
    <location>
        <begin position="480"/>
        <end position="672"/>
    </location>
</feature>
<evidence type="ECO:0000256" key="4">
    <source>
        <dbReference type="SAM" id="Phobius"/>
    </source>
</evidence>
<feature type="transmembrane region" description="Helical" evidence="4">
    <location>
        <begin position="103"/>
        <end position="126"/>
    </location>
</feature>
<dbReference type="InterPro" id="IPR050482">
    <property type="entry name" value="Sensor_HK_TwoCompSys"/>
</dbReference>
<feature type="transmembrane region" description="Helical" evidence="4">
    <location>
        <begin position="221"/>
        <end position="238"/>
    </location>
</feature>
<dbReference type="SUPFAM" id="SSF55874">
    <property type="entry name" value="ATPase domain of HSP90 chaperone/DNA topoisomerase II/histidine kinase"/>
    <property type="match status" value="1"/>
</dbReference>
<evidence type="ECO:0000256" key="1">
    <source>
        <dbReference type="ARBA" id="ARBA00022679"/>
    </source>
</evidence>
<dbReference type="SMART" id="SM00387">
    <property type="entry name" value="HATPase_c"/>
    <property type="match status" value="1"/>
</dbReference>
<dbReference type="Pfam" id="PF02518">
    <property type="entry name" value="HATPase_c"/>
    <property type="match status" value="1"/>
</dbReference>
<keyword evidence="4" id="KW-1133">Transmembrane helix</keyword>
<feature type="transmembrane region" description="Helical" evidence="4">
    <location>
        <begin position="74"/>
        <end position="97"/>
    </location>
</feature>
<feature type="transmembrane region" description="Helical" evidence="4">
    <location>
        <begin position="45"/>
        <end position="67"/>
    </location>
</feature>
<feature type="transmembrane region" description="Helical" evidence="4">
    <location>
        <begin position="188"/>
        <end position="209"/>
    </location>
</feature>
<dbReference type="CDD" id="cd16917">
    <property type="entry name" value="HATPase_UhpB-NarQ-NarX-like"/>
    <property type="match status" value="1"/>
</dbReference>
<keyword evidence="1" id="KW-0808">Transferase</keyword>
<dbReference type="SUPFAM" id="SSF55781">
    <property type="entry name" value="GAF domain-like"/>
    <property type="match status" value="1"/>
</dbReference>
<dbReference type="EMBL" id="JBHSOD010000048">
    <property type="protein sequence ID" value="MFC5888941.1"/>
    <property type="molecule type" value="Genomic_DNA"/>
</dbReference>
<evidence type="ECO:0000259" key="5">
    <source>
        <dbReference type="PROSITE" id="PS50109"/>
    </source>
</evidence>
<evidence type="ECO:0000256" key="2">
    <source>
        <dbReference type="ARBA" id="ARBA00022777"/>
    </source>
</evidence>
<dbReference type="InterPro" id="IPR005467">
    <property type="entry name" value="His_kinase_dom"/>
</dbReference>
<dbReference type="Pfam" id="PF07730">
    <property type="entry name" value="HisKA_3"/>
    <property type="match status" value="1"/>
</dbReference>
<accession>A0ABW1F413</accession>
<reference evidence="7" key="1">
    <citation type="journal article" date="2019" name="Int. J. Syst. Evol. Microbiol.">
        <title>The Global Catalogue of Microorganisms (GCM) 10K type strain sequencing project: providing services to taxonomists for standard genome sequencing and annotation.</title>
        <authorList>
            <consortium name="The Broad Institute Genomics Platform"/>
            <consortium name="The Broad Institute Genome Sequencing Center for Infectious Disease"/>
            <person name="Wu L."/>
            <person name="Ma J."/>
        </authorList>
    </citation>
    <scope>NUCLEOTIDE SEQUENCE [LARGE SCALE GENOMIC DNA]</scope>
    <source>
        <strain evidence="7">CGMCC 4.1469</strain>
    </source>
</reference>
<protein>
    <submittedName>
        <fullName evidence="6">Sensor histidine kinase</fullName>
    </submittedName>
</protein>
<evidence type="ECO:0000313" key="7">
    <source>
        <dbReference type="Proteomes" id="UP001596067"/>
    </source>
</evidence>
<keyword evidence="4" id="KW-0472">Membrane</keyword>
<dbReference type="InterPro" id="IPR036890">
    <property type="entry name" value="HATPase_C_sf"/>
</dbReference>
<feature type="transmembrane region" description="Helical" evidence="4">
    <location>
        <begin position="244"/>
        <end position="263"/>
    </location>
</feature>
<dbReference type="Gene3D" id="1.20.5.1930">
    <property type="match status" value="1"/>
</dbReference>
<gene>
    <name evidence="6" type="ORF">ACFP0N_28630</name>
</gene>
<proteinExistence type="predicted"/>
<evidence type="ECO:0000313" key="6">
    <source>
        <dbReference type="EMBL" id="MFC5888941.1"/>
    </source>
</evidence>
<organism evidence="6 7">
    <name type="scientific">Kitasatospora aburaviensis</name>
    <dbReference type="NCBI Taxonomy" id="67265"/>
    <lineage>
        <taxon>Bacteria</taxon>
        <taxon>Bacillati</taxon>
        <taxon>Actinomycetota</taxon>
        <taxon>Actinomycetes</taxon>
        <taxon>Kitasatosporales</taxon>
        <taxon>Streptomycetaceae</taxon>
        <taxon>Kitasatospora</taxon>
    </lineage>
</organism>
<dbReference type="PANTHER" id="PTHR24421">
    <property type="entry name" value="NITRATE/NITRITE SENSOR PROTEIN NARX-RELATED"/>
    <property type="match status" value="1"/>
</dbReference>
<feature type="transmembrane region" description="Helical" evidence="4">
    <location>
        <begin position="283"/>
        <end position="302"/>
    </location>
</feature>
<dbReference type="Gene3D" id="3.30.565.10">
    <property type="entry name" value="Histidine kinase-like ATPase, C-terminal domain"/>
    <property type="match status" value="1"/>
</dbReference>
<dbReference type="Proteomes" id="UP001596067">
    <property type="component" value="Unassembled WGS sequence"/>
</dbReference>
<name>A0ABW1F413_9ACTN</name>
<feature type="transmembrane region" description="Helical" evidence="4">
    <location>
        <begin position="7"/>
        <end position="33"/>
    </location>
</feature>
<evidence type="ECO:0000256" key="3">
    <source>
        <dbReference type="ARBA" id="ARBA00023012"/>
    </source>
</evidence>
<keyword evidence="3" id="KW-0902">Two-component regulatory system</keyword>
<dbReference type="InterPro" id="IPR011712">
    <property type="entry name" value="Sig_transdc_His_kin_sub3_dim/P"/>
</dbReference>
<comment type="caution">
    <text evidence="6">The sequence shown here is derived from an EMBL/GenBank/DDBJ whole genome shotgun (WGS) entry which is preliminary data.</text>
</comment>